<dbReference type="RefSeq" id="XP_008083885.1">
    <property type="nucleotide sequence ID" value="XM_008085694.1"/>
</dbReference>
<proteinExistence type="predicted"/>
<reference evidence="1 2" key="1">
    <citation type="journal article" date="2013" name="BMC Genomics">
        <title>Genomics-driven discovery of the pneumocandin biosynthetic gene cluster in the fungus Glarea lozoyensis.</title>
        <authorList>
            <person name="Chen L."/>
            <person name="Yue Q."/>
            <person name="Zhang X."/>
            <person name="Xiang M."/>
            <person name="Wang C."/>
            <person name="Li S."/>
            <person name="Che Y."/>
            <person name="Ortiz-Lopez F.J."/>
            <person name="Bills G.F."/>
            <person name="Liu X."/>
            <person name="An Z."/>
        </authorList>
    </citation>
    <scope>NUCLEOTIDE SEQUENCE [LARGE SCALE GENOMIC DNA]</scope>
    <source>
        <strain evidence="2">ATCC 20868 / MF5171</strain>
    </source>
</reference>
<evidence type="ECO:0000313" key="2">
    <source>
        <dbReference type="Proteomes" id="UP000016922"/>
    </source>
</evidence>
<sequence>MALLFSRNEVSRQINDKLVNPFKFGKVTPLMTLLIKAERGSRLVSVPDIDFHGLKVLPTYATRTVSNTPWTASQEDEDHLPDFSARASKFVFLASYGQQFEGNDTLRLQVALLAIVFPGLQDVGKSSWCRDYKQSRR</sequence>
<dbReference type="AlphaFoldDB" id="S3DCT5"/>
<protein>
    <submittedName>
        <fullName evidence="1">Uncharacterized protein</fullName>
    </submittedName>
</protein>
<name>S3DCT5_GLAL2</name>
<evidence type="ECO:0000313" key="1">
    <source>
        <dbReference type="EMBL" id="EPE29776.1"/>
    </source>
</evidence>
<dbReference type="HOGENOM" id="CLU_1865310_0_0_1"/>
<dbReference type="Proteomes" id="UP000016922">
    <property type="component" value="Unassembled WGS sequence"/>
</dbReference>
<dbReference type="GeneID" id="19459994"/>
<gene>
    <name evidence="1" type="ORF">GLAREA_00936</name>
</gene>
<organism evidence="1 2">
    <name type="scientific">Glarea lozoyensis (strain ATCC 20868 / MF5171)</name>
    <dbReference type="NCBI Taxonomy" id="1116229"/>
    <lineage>
        <taxon>Eukaryota</taxon>
        <taxon>Fungi</taxon>
        <taxon>Dikarya</taxon>
        <taxon>Ascomycota</taxon>
        <taxon>Pezizomycotina</taxon>
        <taxon>Leotiomycetes</taxon>
        <taxon>Helotiales</taxon>
        <taxon>Helotiaceae</taxon>
        <taxon>Glarea</taxon>
    </lineage>
</organism>
<dbReference type="KEGG" id="glz:GLAREA_00936"/>
<dbReference type="EMBL" id="KE145367">
    <property type="protein sequence ID" value="EPE29776.1"/>
    <property type="molecule type" value="Genomic_DNA"/>
</dbReference>
<accession>S3DCT5</accession>
<keyword evidence="2" id="KW-1185">Reference proteome</keyword>